<dbReference type="InterPro" id="IPR000215">
    <property type="entry name" value="Serpin_fam"/>
</dbReference>
<dbReference type="Gene3D" id="2.10.310.10">
    <property type="entry name" value="Serpins superfamily"/>
    <property type="match status" value="1"/>
</dbReference>
<name>A0A3Q1GJD3_9TELE</name>
<dbReference type="SUPFAM" id="SSF56574">
    <property type="entry name" value="Serpins"/>
    <property type="match status" value="1"/>
</dbReference>
<dbReference type="InterPro" id="IPR042178">
    <property type="entry name" value="Serpin_sf_1"/>
</dbReference>
<proteinExistence type="predicted"/>
<evidence type="ECO:0000259" key="1">
    <source>
        <dbReference type="Pfam" id="PF00079"/>
    </source>
</evidence>
<protein>
    <recommendedName>
        <fullName evidence="1">Serpin domain-containing protein</fullName>
    </recommendedName>
</protein>
<reference evidence="2" key="1">
    <citation type="submission" date="2025-08" db="UniProtKB">
        <authorList>
            <consortium name="Ensembl"/>
        </authorList>
    </citation>
    <scope>IDENTIFICATION</scope>
</reference>
<dbReference type="GeneTree" id="ENSGT00940000160877"/>
<dbReference type="PANTHER" id="PTHR11461:SF363">
    <property type="entry name" value="SERINE (OR CYSTEINE) PROTEINASE INHIBITOR, CLADE A (ALPHA-1 ANTIPROTEINASE, ANTITRYPSIN), MEMBER 1, LIKE PRECURSOR-RELATED"/>
    <property type="match status" value="1"/>
</dbReference>
<dbReference type="InterPro" id="IPR036186">
    <property type="entry name" value="Serpin_sf"/>
</dbReference>
<dbReference type="PANTHER" id="PTHR11461">
    <property type="entry name" value="SERINE PROTEASE INHIBITOR, SERPIN"/>
    <property type="match status" value="1"/>
</dbReference>
<evidence type="ECO:0000313" key="2">
    <source>
        <dbReference type="Ensembl" id="ENSAPOP00000030761.1"/>
    </source>
</evidence>
<organism evidence="2 3">
    <name type="scientific">Acanthochromis polyacanthus</name>
    <name type="common">spiny chromis</name>
    <dbReference type="NCBI Taxonomy" id="80966"/>
    <lineage>
        <taxon>Eukaryota</taxon>
        <taxon>Metazoa</taxon>
        <taxon>Chordata</taxon>
        <taxon>Craniata</taxon>
        <taxon>Vertebrata</taxon>
        <taxon>Euteleostomi</taxon>
        <taxon>Actinopterygii</taxon>
        <taxon>Neopterygii</taxon>
        <taxon>Teleostei</taxon>
        <taxon>Neoteleostei</taxon>
        <taxon>Acanthomorphata</taxon>
        <taxon>Ovalentaria</taxon>
        <taxon>Pomacentridae</taxon>
        <taxon>Acanthochromis</taxon>
    </lineage>
</organism>
<dbReference type="GO" id="GO:0004867">
    <property type="term" value="F:serine-type endopeptidase inhibitor activity"/>
    <property type="evidence" value="ECO:0007669"/>
    <property type="project" value="InterPro"/>
</dbReference>
<dbReference type="InParanoid" id="A0A3Q1GJD3"/>
<dbReference type="FunFam" id="2.10.310.10:FF:000001">
    <property type="entry name" value="Serpin family A member 1"/>
    <property type="match status" value="1"/>
</dbReference>
<keyword evidence="3" id="KW-1185">Reference proteome</keyword>
<dbReference type="AlphaFoldDB" id="A0A3Q1GJD3"/>
<dbReference type="PROSITE" id="PS00284">
    <property type="entry name" value="SERPIN"/>
    <property type="match status" value="1"/>
</dbReference>
<dbReference type="Gene3D" id="3.30.497.10">
    <property type="entry name" value="Antithrombin, subunit I, domain 2"/>
    <property type="match status" value="1"/>
</dbReference>
<dbReference type="InterPro" id="IPR023795">
    <property type="entry name" value="Serpin_CS"/>
</dbReference>
<reference evidence="2" key="2">
    <citation type="submission" date="2025-09" db="UniProtKB">
        <authorList>
            <consortium name="Ensembl"/>
        </authorList>
    </citation>
    <scope>IDENTIFICATION</scope>
</reference>
<dbReference type="Pfam" id="PF00079">
    <property type="entry name" value="Serpin"/>
    <property type="match status" value="1"/>
</dbReference>
<dbReference type="Ensembl" id="ENSAPOT00000023139.1">
    <property type="protein sequence ID" value="ENSAPOP00000030761.1"/>
    <property type="gene ID" value="ENSAPOG00000017575.1"/>
</dbReference>
<evidence type="ECO:0000313" key="3">
    <source>
        <dbReference type="Proteomes" id="UP000257200"/>
    </source>
</evidence>
<feature type="domain" description="Serpin" evidence="1">
    <location>
        <begin position="21"/>
        <end position="129"/>
    </location>
</feature>
<dbReference type="GO" id="GO:0005615">
    <property type="term" value="C:extracellular space"/>
    <property type="evidence" value="ECO:0007669"/>
    <property type="project" value="InterPro"/>
</dbReference>
<accession>A0A3Q1GJD3</accession>
<dbReference type="InterPro" id="IPR023796">
    <property type="entry name" value="Serpin_dom"/>
</dbReference>
<dbReference type="Proteomes" id="UP000257200">
    <property type="component" value="Unplaced"/>
</dbReference>
<dbReference type="STRING" id="80966.ENSAPOP00000030761"/>
<sequence>FTTEAVISLSDTNNVLCFFRYIELYLPKFSISVDASLQDTLKELGITKAFEDNADFSGISDETKINVSKVSHRTSLSVTEMGTEAAAVSIVEIIWEMLPPSVRIDRPFLVFITERSTRSILFMGKISNPTLM</sequence>